<feature type="compositionally biased region" description="Basic and acidic residues" evidence="1">
    <location>
        <begin position="9"/>
        <end position="23"/>
    </location>
</feature>
<reference evidence="2" key="2">
    <citation type="submission" date="2023-05" db="EMBL/GenBank/DDBJ databases">
        <authorList>
            <consortium name="Lawrence Berkeley National Laboratory"/>
            <person name="Steindorff A."/>
            <person name="Hensen N."/>
            <person name="Bonometti L."/>
            <person name="Westerberg I."/>
            <person name="Brannstrom I.O."/>
            <person name="Guillou S."/>
            <person name="Cros-Aarteil S."/>
            <person name="Calhoun S."/>
            <person name="Haridas S."/>
            <person name="Kuo A."/>
            <person name="Mondo S."/>
            <person name="Pangilinan J."/>
            <person name="Riley R."/>
            <person name="Labutti K."/>
            <person name="Andreopoulos B."/>
            <person name="Lipzen A."/>
            <person name="Chen C."/>
            <person name="Yanf M."/>
            <person name="Daum C."/>
            <person name="Ng V."/>
            <person name="Clum A."/>
            <person name="Ohm R."/>
            <person name="Martin F."/>
            <person name="Silar P."/>
            <person name="Natvig D."/>
            <person name="Lalanne C."/>
            <person name="Gautier V."/>
            <person name="Ament-Velasquez S.L."/>
            <person name="Kruys A."/>
            <person name="Hutchinson M.I."/>
            <person name="Powell A.J."/>
            <person name="Barry K."/>
            <person name="Miller A.N."/>
            <person name="Grigoriev I.V."/>
            <person name="Debuchy R."/>
            <person name="Gladieux P."/>
            <person name="Thoren M.H."/>
            <person name="Johannesson H."/>
        </authorList>
    </citation>
    <scope>NUCLEOTIDE SEQUENCE</scope>
    <source>
        <strain evidence="2">CBS 315.58</strain>
    </source>
</reference>
<feature type="region of interest" description="Disordered" evidence="1">
    <location>
        <begin position="1"/>
        <end position="32"/>
    </location>
</feature>
<dbReference type="EMBL" id="MU863924">
    <property type="protein sequence ID" value="KAK4200017.1"/>
    <property type="molecule type" value="Genomic_DNA"/>
</dbReference>
<dbReference type="AlphaFoldDB" id="A0AAN7AVD3"/>
<dbReference type="Proteomes" id="UP001303160">
    <property type="component" value="Unassembled WGS sequence"/>
</dbReference>
<organism evidence="2 3">
    <name type="scientific">Triangularia verruculosa</name>
    <dbReference type="NCBI Taxonomy" id="2587418"/>
    <lineage>
        <taxon>Eukaryota</taxon>
        <taxon>Fungi</taxon>
        <taxon>Dikarya</taxon>
        <taxon>Ascomycota</taxon>
        <taxon>Pezizomycotina</taxon>
        <taxon>Sordariomycetes</taxon>
        <taxon>Sordariomycetidae</taxon>
        <taxon>Sordariales</taxon>
        <taxon>Podosporaceae</taxon>
        <taxon>Triangularia</taxon>
    </lineage>
</organism>
<evidence type="ECO:0000313" key="2">
    <source>
        <dbReference type="EMBL" id="KAK4200017.1"/>
    </source>
</evidence>
<reference evidence="2" key="1">
    <citation type="journal article" date="2023" name="Mol. Phylogenet. Evol.">
        <title>Genome-scale phylogeny and comparative genomics of the fungal order Sordariales.</title>
        <authorList>
            <person name="Hensen N."/>
            <person name="Bonometti L."/>
            <person name="Westerberg I."/>
            <person name="Brannstrom I.O."/>
            <person name="Guillou S."/>
            <person name="Cros-Aarteil S."/>
            <person name="Calhoun S."/>
            <person name="Haridas S."/>
            <person name="Kuo A."/>
            <person name="Mondo S."/>
            <person name="Pangilinan J."/>
            <person name="Riley R."/>
            <person name="LaButti K."/>
            <person name="Andreopoulos B."/>
            <person name="Lipzen A."/>
            <person name="Chen C."/>
            <person name="Yan M."/>
            <person name="Daum C."/>
            <person name="Ng V."/>
            <person name="Clum A."/>
            <person name="Steindorff A."/>
            <person name="Ohm R.A."/>
            <person name="Martin F."/>
            <person name="Silar P."/>
            <person name="Natvig D.O."/>
            <person name="Lalanne C."/>
            <person name="Gautier V."/>
            <person name="Ament-Velasquez S.L."/>
            <person name="Kruys A."/>
            <person name="Hutchinson M.I."/>
            <person name="Powell A.J."/>
            <person name="Barry K."/>
            <person name="Miller A.N."/>
            <person name="Grigoriev I.V."/>
            <person name="Debuchy R."/>
            <person name="Gladieux P."/>
            <person name="Hiltunen Thoren M."/>
            <person name="Johannesson H."/>
        </authorList>
    </citation>
    <scope>NUCLEOTIDE SEQUENCE</scope>
    <source>
        <strain evidence="2">CBS 315.58</strain>
    </source>
</reference>
<feature type="region of interest" description="Disordered" evidence="1">
    <location>
        <begin position="49"/>
        <end position="76"/>
    </location>
</feature>
<accession>A0AAN7AVD3</accession>
<gene>
    <name evidence="2" type="ORF">QBC40DRAFT_296936</name>
</gene>
<sequence>MAQKKSTAPRRDSVESGRLKKAQEGVIPQEEGGFLWDTSGPRWLARGIRFEFRDTPTPTDSRRPRRGNNSRGGGVTFAGKNLESMQLCFVQTRKELHSSRVVRKSTIRTSDWQHIFHPECEHSSAEEFHNCGQLCLWDKLDDAEWLVSIESRVLASGYAAVVEQRPPQMLMVSADQWPHLNGRSPATSFPTSFWFINDEFSTLSRLQHPSASAGNRLRVRLPIYSGRVVDVLAHRHGHLHQNNRHPTHAVADVSQGSPEHGQEPSSEIGRQFLHLSTKHGELLELFEPFNRPGVGSYSILRHLFQSPFKELFQGLHGSISGKVSGDFLGGSVFGSNTFGNYFTTSPAFSLTIRSRLRHFEGVISFSNDSRGTTEPPLCTQINMRSVRWSITASDRWMLYHLLVMSFI</sequence>
<comment type="caution">
    <text evidence="2">The sequence shown here is derived from an EMBL/GenBank/DDBJ whole genome shotgun (WGS) entry which is preliminary data.</text>
</comment>
<name>A0AAN7AVD3_9PEZI</name>
<protein>
    <submittedName>
        <fullName evidence="2">Uncharacterized protein</fullName>
    </submittedName>
</protein>
<evidence type="ECO:0000313" key="3">
    <source>
        <dbReference type="Proteomes" id="UP001303160"/>
    </source>
</evidence>
<evidence type="ECO:0000256" key="1">
    <source>
        <dbReference type="SAM" id="MobiDB-lite"/>
    </source>
</evidence>
<keyword evidence="3" id="KW-1185">Reference proteome</keyword>
<proteinExistence type="predicted"/>